<keyword evidence="1" id="KW-1133">Transmembrane helix</keyword>
<evidence type="ECO:0000313" key="2">
    <source>
        <dbReference type="Proteomes" id="UP000829291"/>
    </source>
</evidence>
<protein>
    <submittedName>
        <fullName evidence="3">Uncharacterized protein LOC107226381</fullName>
    </submittedName>
</protein>
<keyword evidence="1" id="KW-0472">Membrane</keyword>
<keyword evidence="1" id="KW-0812">Transmembrane</keyword>
<dbReference type="RefSeq" id="XP_046589938.1">
    <property type="nucleotide sequence ID" value="XM_046733982.1"/>
</dbReference>
<evidence type="ECO:0000256" key="1">
    <source>
        <dbReference type="SAM" id="Phobius"/>
    </source>
</evidence>
<dbReference type="GeneID" id="107226381"/>
<dbReference type="PANTHER" id="PTHR39074">
    <property type="entry name" value="AGAP007547-PA"/>
    <property type="match status" value="1"/>
</dbReference>
<proteinExistence type="predicted"/>
<evidence type="ECO:0000313" key="3">
    <source>
        <dbReference type="RefSeq" id="XP_046589938.1"/>
    </source>
</evidence>
<dbReference type="Proteomes" id="UP000829291">
    <property type="component" value="Chromosome 3"/>
</dbReference>
<keyword evidence="2" id="KW-1185">Reference proteome</keyword>
<name>A0ABM3FPL9_NEOLC</name>
<sequence length="305" mass="35156">MKMMISKVGLFLWMNSRENPVVNLQHRILKDFQIMKMLAKRMFPSLITCSSKAAGILAPLTIPPAHIAALYYFWPEFSRDVDKRYCSCSCWDTVFKGSYESGVASYKHMYFNATANTIKIWFMIVVGIIIFYESVKDLAWLAMQCRLRFRMLILFGTAVFSHYYSWWVYINYWNDEFYSQWYHQLFFTATELLSTILVVHLADAKNPITHRKAFGIAAIAIMHILAGSWDQFITNVVRGEGYSHQVIRDLGFMIPDILHVAIPLWSVEWRNAYGLPGAGSSQNIRRDLTCISGMVIIGLCFCAAL</sequence>
<gene>
    <name evidence="3" type="primary">LOC107226381</name>
</gene>
<organism evidence="2 3">
    <name type="scientific">Neodiprion lecontei</name>
    <name type="common">Redheaded pine sawfly</name>
    <dbReference type="NCBI Taxonomy" id="441921"/>
    <lineage>
        <taxon>Eukaryota</taxon>
        <taxon>Metazoa</taxon>
        <taxon>Ecdysozoa</taxon>
        <taxon>Arthropoda</taxon>
        <taxon>Hexapoda</taxon>
        <taxon>Insecta</taxon>
        <taxon>Pterygota</taxon>
        <taxon>Neoptera</taxon>
        <taxon>Endopterygota</taxon>
        <taxon>Hymenoptera</taxon>
        <taxon>Tenthredinoidea</taxon>
        <taxon>Diprionidae</taxon>
        <taxon>Diprioninae</taxon>
        <taxon>Neodiprion</taxon>
    </lineage>
</organism>
<feature type="transmembrane region" description="Helical" evidence="1">
    <location>
        <begin position="118"/>
        <end position="135"/>
    </location>
</feature>
<feature type="transmembrane region" description="Helical" evidence="1">
    <location>
        <begin position="147"/>
        <end position="169"/>
    </location>
</feature>
<feature type="transmembrane region" description="Helical" evidence="1">
    <location>
        <begin position="181"/>
        <end position="201"/>
    </location>
</feature>
<dbReference type="PANTHER" id="PTHR39074:SF1">
    <property type="entry name" value="AGAP007547-PA"/>
    <property type="match status" value="1"/>
</dbReference>
<accession>A0ABM3FPL9</accession>
<reference evidence="3" key="1">
    <citation type="submission" date="2025-08" db="UniProtKB">
        <authorList>
            <consortium name="RefSeq"/>
        </authorList>
    </citation>
    <scope>IDENTIFICATION</scope>
    <source>
        <tissue evidence="3">Thorax and Abdomen</tissue>
    </source>
</reference>